<feature type="compositionally biased region" description="Basic and acidic residues" evidence="1">
    <location>
        <begin position="261"/>
        <end position="284"/>
    </location>
</feature>
<sequence length="347" mass="38006">MASGLSYMPKPIPIEGMPTLESRYASGRMDASIARPSTLTPNLKINDMIIVIQADMTKLECDAIVNAANRSLLGGGGIDGAIHRAAGPGLYDECLELRGCETGQAKITKGYRLPAKHVIHTVGPVHWDYKDRGEDPSVFLKACYVNSLDLARRNGCKTIAFPCISTGIYGYPNRAAAEVACKTVREYLERQEEEADDAKAKELFGDEPKELVEQTESGPVEKGEKESKTEVENGEEKPAEPVVAGEELEVTGTDENAEPVGENKEEGKETGGEEAENKPEEEKPFLNKIEKVIFCLFMDKDVAAYDNVMPAYFPSAKETGSLDKLKDEEPEEVDEEPKETAAQRAEK</sequence>
<name>S8BVJ7_DACHA</name>
<dbReference type="OrthoDB" id="6077599at2759"/>
<feature type="domain" description="Macro" evidence="2">
    <location>
        <begin position="36"/>
        <end position="313"/>
    </location>
</feature>
<dbReference type="PROSITE" id="PS51154">
    <property type="entry name" value="MACRO"/>
    <property type="match status" value="1"/>
</dbReference>
<dbReference type="STRING" id="1284197.S8BVJ7"/>
<dbReference type="Proteomes" id="UP000015100">
    <property type="component" value="Unassembled WGS sequence"/>
</dbReference>
<dbReference type="Gene3D" id="3.40.220.10">
    <property type="entry name" value="Leucine Aminopeptidase, subunit E, domain 1"/>
    <property type="match status" value="1"/>
</dbReference>
<feature type="compositionally biased region" description="Basic and acidic residues" evidence="1">
    <location>
        <begin position="219"/>
        <end position="239"/>
    </location>
</feature>
<dbReference type="EMBL" id="AQGS01000075">
    <property type="protein sequence ID" value="EPS43493.1"/>
    <property type="molecule type" value="Genomic_DNA"/>
</dbReference>
<dbReference type="PANTHER" id="PTHR11106:SF27">
    <property type="entry name" value="MACRO DOMAIN-CONTAINING PROTEIN"/>
    <property type="match status" value="1"/>
</dbReference>
<feature type="region of interest" description="Disordered" evidence="1">
    <location>
        <begin position="192"/>
        <end position="284"/>
    </location>
</feature>
<reference evidence="4" key="2">
    <citation type="submission" date="2013-04" db="EMBL/GenBank/DDBJ databases">
        <title>Genomic mechanisms accounting for the adaptation to parasitism in nematode-trapping fungi.</title>
        <authorList>
            <person name="Ahren D.G."/>
        </authorList>
    </citation>
    <scope>NUCLEOTIDE SEQUENCE [LARGE SCALE GENOMIC DNA]</scope>
    <source>
        <strain evidence="4">CBS 200.50</strain>
    </source>
</reference>
<accession>S8BVJ7</accession>
<reference evidence="3 4" key="1">
    <citation type="journal article" date="2013" name="PLoS Genet.">
        <title>Genomic mechanisms accounting for the adaptation to parasitism in nematode-trapping fungi.</title>
        <authorList>
            <person name="Meerupati T."/>
            <person name="Andersson K.M."/>
            <person name="Friman E."/>
            <person name="Kumar D."/>
            <person name="Tunlid A."/>
            <person name="Ahren D."/>
        </authorList>
    </citation>
    <scope>NUCLEOTIDE SEQUENCE [LARGE SCALE GENOMIC DNA]</scope>
    <source>
        <strain evidence="3 4">CBS 200.50</strain>
    </source>
</reference>
<dbReference type="AlphaFoldDB" id="S8BVJ7"/>
<comment type="caution">
    <text evidence="3">The sequence shown here is derived from an EMBL/GenBank/DDBJ whole genome shotgun (WGS) entry which is preliminary data.</text>
</comment>
<dbReference type="InterPro" id="IPR043472">
    <property type="entry name" value="Macro_dom-like"/>
</dbReference>
<feature type="compositionally biased region" description="Basic and acidic residues" evidence="1">
    <location>
        <begin position="338"/>
        <end position="347"/>
    </location>
</feature>
<feature type="region of interest" description="Disordered" evidence="1">
    <location>
        <begin position="313"/>
        <end position="347"/>
    </location>
</feature>
<evidence type="ECO:0000313" key="3">
    <source>
        <dbReference type="EMBL" id="EPS43493.1"/>
    </source>
</evidence>
<gene>
    <name evidence="3" type="ORF">H072_2514</name>
</gene>
<evidence type="ECO:0000313" key="4">
    <source>
        <dbReference type="Proteomes" id="UP000015100"/>
    </source>
</evidence>
<dbReference type="CDD" id="cd02908">
    <property type="entry name" value="Macro_OAADPr_deacetylase"/>
    <property type="match status" value="1"/>
</dbReference>
<dbReference type="SMART" id="SM00506">
    <property type="entry name" value="A1pp"/>
    <property type="match status" value="1"/>
</dbReference>
<dbReference type="InterPro" id="IPR002589">
    <property type="entry name" value="Macro_dom"/>
</dbReference>
<proteinExistence type="predicted"/>
<dbReference type="SUPFAM" id="SSF52949">
    <property type="entry name" value="Macro domain-like"/>
    <property type="match status" value="1"/>
</dbReference>
<organism evidence="3 4">
    <name type="scientific">Dactylellina haptotyla (strain CBS 200.50)</name>
    <name type="common">Nematode-trapping fungus</name>
    <name type="synonym">Monacrosporium haptotylum</name>
    <dbReference type="NCBI Taxonomy" id="1284197"/>
    <lineage>
        <taxon>Eukaryota</taxon>
        <taxon>Fungi</taxon>
        <taxon>Dikarya</taxon>
        <taxon>Ascomycota</taxon>
        <taxon>Pezizomycotina</taxon>
        <taxon>Orbiliomycetes</taxon>
        <taxon>Orbiliales</taxon>
        <taxon>Orbiliaceae</taxon>
        <taxon>Dactylellina</taxon>
    </lineage>
</organism>
<keyword evidence="4" id="KW-1185">Reference proteome</keyword>
<dbReference type="Pfam" id="PF01661">
    <property type="entry name" value="Macro"/>
    <property type="match status" value="1"/>
</dbReference>
<feature type="compositionally biased region" description="Basic and acidic residues" evidence="1">
    <location>
        <begin position="197"/>
        <end position="212"/>
    </location>
</feature>
<protein>
    <recommendedName>
        <fullName evidence="2">Macro domain-containing protein</fullName>
    </recommendedName>
</protein>
<dbReference type="HOGENOM" id="CLU_046550_0_0_1"/>
<dbReference type="OMA" id="INDMIIV"/>
<dbReference type="eggNOG" id="KOG2633">
    <property type="taxonomic scope" value="Eukaryota"/>
</dbReference>
<evidence type="ECO:0000256" key="1">
    <source>
        <dbReference type="SAM" id="MobiDB-lite"/>
    </source>
</evidence>
<evidence type="ECO:0000259" key="2">
    <source>
        <dbReference type="PROSITE" id="PS51154"/>
    </source>
</evidence>
<dbReference type="PANTHER" id="PTHR11106">
    <property type="entry name" value="GANGLIOSIDE INDUCED DIFFERENTIATION ASSOCIATED PROTEIN 2-RELATED"/>
    <property type="match status" value="1"/>
</dbReference>
<feature type="compositionally biased region" description="Acidic residues" evidence="1">
    <location>
        <begin position="328"/>
        <end position="337"/>
    </location>
</feature>